<protein>
    <submittedName>
        <fullName evidence="2">Uncharacterized protein</fullName>
    </submittedName>
</protein>
<dbReference type="Proteomes" id="UP000324222">
    <property type="component" value="Unassembled WGS sequence"/>
</dbReference>
<dbReference type="EMBL" id="VSRR010000024">
    <property type="protein sequence ID" value="MPC08298.1"/>
    <property type="molecule type" value="Genomic_DNA"/>
</dbReference>
<organism evidence="2 3">
    <name type="scientific">Portunus trituberculatus</name>
    <name type="common">Swimming crab</name>
    <name type="synonym">Neptunus trituberculatus</name>
    <dbReference type="NCBI Taxonomy" id="210409"/>
    <lineage>
        <taxon>Eukaryota</taxon>
        <taxon>Metazoa</taxon>
        <taxon>Ecdysozoa</taxon>
        <taxon>Arthropoda</taxon>
        <taxon>Crustacea</taxon>
        <taxon>Multicrustacea</taxon>
        <taxon>Malacostraca</taxon>
        <taxon>Eumalacostraca</taxon>
        <taxon>Eucarida</taxon>
        <taxon>Decapoda</taxon>
        <taxon>Pleocyemata</taxon>
        <taxon>Brachyura</taxon>
        <taxon>Eubrachyura</taxon>
        <taxon>Portunoidea</taxon>
        <taxon>Portunidae</taxon>
        <taxon>Portuninae</taxon>
        <taxon>Portunus</taxon>
    </lineage>
</organism>
<comment type="caution">
    <text evidence="2">The sequence shown here is derived from an EMBL/GenBank/DDBJ whole genome shotgun (WGS) entry which is preliminary data.</text>
</comment>
<feature type="compositionally biased region" description="Polar residues" evidence="1">
    <location>
        <begin position="18"/>
        <end position="29"/>
    </location>
</feature>
<gene>
    <name evidence="2" type="ORF">E2C01_000879</name>
</gene>
<feature type="compositionally biased region" description="Basic and acidic residues" evidence="1">
    <location>
        <begin position="30"/>
        <end position="39"/>
    </location>
</feature>
<name>A0A5B7CGA7_PORTR</name>
<evidence type="ECO:0000256" key="1">
    <source>
        <dbReference type="SAM" id="MobiDB-lite"/>
    </source>
</evidence>
<dbReference type="AlphaFoldDB" id="A0A5B7CGA7"/>
<proteinExistence type="predicted"/>
<evidence type="ECO:0000313" key="2">
    <source>
        <dbReference type="EMBL" id="MPC08298.1"/>
    </source>
</evidence>
<accession>A0A5B7CGA7</accession>
<sequence length="65" mass="7046">MEALCPSPAIVSLVPPSFLSSKNLTSPHYSSDRSRDNSRQEMLSAAIPQLIQFTLESGEARGRLG</sequence>
<feature type="region of interest" description="Disordered" evidence="1">
    <location>
        <begin position="18"/>
        <end position="41"/>
    </location>
</feature>
<evidence type="ECO:0000313" key="3">
    <source>
        <dbReference type="Proteomes" id="UP000324222"/>
    </source>
</evidence>
<keyword evidence="3" id="KW-1185">Reference proteome</keyword>
<reference evidence="2 3" key="1">
    <citation type="submission" date="2019-05" db="EMBL/GenBank/DDBJ databases">
        <title>Another draft genome of Portunus trituberculatus and its Hox gene families provides insights of decapod evolution.</title>
        <authorList>
            <person name="Jeong J.-H."/>
            <person name="Song I."/>
            <person name="Kim S."/>
            <person name="Choi T."/>
            <person name="Kim D."/>
            <person name="Ryu S."/>
            <person name="Kim W."/>
        </authorList>
    </citation>
    <scope>NUCLEOTIDE SEQUENCE [LARGE SCALE GENOMIC DNA]</scope>
    <source>
        <tissue evidence="2">Muscle</tissue>
    </source>
</reference>